<dbReference type="Gene3D" id="3.40.50.300">
    <property type="entry name" value="P-loop containing nucleotide triphosphate hydrolases"/>
    <property type="match status" value="1"/>
</dbReference>
<evidence type="ECO:0000256" key="10">
    <source>
        <dbReference type="HAMAP-Rule" id="MF_03211"/>
    </source>
</evidence>
<dbReference type="EMBL" id="BDGG01000008">
    <property type="protein sequence ID" value="GAV02513.1"/>
    <property type="molecule type" value="Genomic_DNA"/>
</dbReference>
<protein>
    <recommendedName>
        <fullName evidence="9 10">RNA cytidine acetyltransferase</fullName>
        <ecNumber evidence="10">2.3.1.-</ecNumber>
    </recommendedName>
    <alternativeName>
        <fullName evidence="10">18S rRNA cytosine acetyltransferase</fullName>
    </alternativeName>
</protein>
<comment type="function">
    <text evidence="10">RNA cytidine acetyltransferase with specificity toward both 18S rRNA and tRNAs. Catalyzes the formation of N(4)-acetylcytidine (ac4C) in 18S rRNA. Required for early nucleolar cleavages of precursor rRNA at sites A0, A1 and A2 during 18S rRNA synthesis. Catalyzes the formation of ac4C in serine and leucine tRNAs. Requires a tRNA-binding adapter protein for full tRNA acetyltransferase activity but not for 18S rRNA acetylation.</text>
</comment>
<dbReference type="GO" id="GO:1990883">
    <property type="term" value="F:18S rRNA cytidine N-acetyltransferase activity"/>
    <property type="evidence" value="ECO:0007669"/>
    <property type="project" value="TreeGrafter"/>
</dbReference>
<evidence type="ECO:0000256" key="3">
    <source>
        <dbReference type="ARBA" id="ARBA00022679"/>
    </source>
</evidence>
<dbReference type="OrthoDB" id="10067491at2759"/>
<name>A0A1D1VQP7_RAMVA</name>
<keyword evidence="2 10" id="KW-0698">rRNA processing</keyword>
<gene>
    <name evidence="17" type="primary">RvY_13069-1</name>
    <name evidence="17" type="synonym">RvY_13069.1</name>
    <name evidence="17" type="ORF">RvY_13069</name>
</gene>
<dbReference type="FunFam" id="3.40.50.300:FF:002218">
    <property type="entry name" value="tRNA(Met) cytidine acetyltransferase TmcA"/>
    <property type="match status" value="1"/>
</dbReference>
<dbReference type="EC" id="2.3.1.-" evidence="10"/>
<evidence type="ECO:0000259" key="15">
    <source>
        <dbReference type="Pfam" id="PF13718"/>
    </source>
</evidence>
<evidence type="ECO:0000259" key="14">
    <source>
        <dbReference type="Pfam" id="PF08351"/>
    </source>
</evidence>
<dbReference type="InterPro" id="IPR016181">
    <property type="entry name" value="Acyl_CoA_acyltransferase"/>
</dbReference>
<dbReference type="Pfam" id="PF13718">
    <property type="entry name" value="GNAT_acetyltr_2"/>
    <property type="match status" value="1"/>
</dbReference>
<dbReference type="PANTHER" id="PTHR10925:SF5">
    <property type="entry name" value="RNA CYTIDINE ACETYLTRANSFERASE"/>
    <property type="match status" value="1"/>
</dbReference>
<dbReference type="Pfam" id="PF05127">
    <property type="entry name" value="NAT10_TcmA_helicase"/>
    <property type="match status" value="1"/>
</dbReference>
<dbReference type="STRING" id="947166.A0A1D1VQP7"/>
<evidence type="ECO:0000313" key="18">
    <source>
        <dbReference type="Proteomes" id="UP000186922"/>
    </source>
</evidence>
<dbReference type="GO" id="GO:0051392">
    <property type="term" value="F:tRNA cytidine N4-acetyltransferase activity"/>
    <property type="evidence" value="ECO:0007669"/>
    <property type="project" value="RHEA"/>
</dbReference>
<dbReference type="HAMAP" id="MF_03211">
    <property type="entry name" value="RNA_acetyltr_Nat10"/>
    <property type="match status" value="1"/>
</dbReference>
<accession>A0A1D1VQP7</accession>
<dbReference type="GO" id="GO:0005730">
    <property type="term" value="C:nucleolus"/>
    <property type="evidence" value="ECO:0007669"/>
    <property type="project" value="UniProtKB-SubCell"/>
</dbReference>
<dbReference type="InterPro" id="IPR000182">
    <property type="entry name" value="GNAT_dom"/>
</dbReference>
<evidence type="ECO:0000256" key="9">
    <source>
        <dbReference type="ARBA" id="ARBA00068357"/>
    </source>
</evidence>
<keyword evidence="11" id="KW-0175">Coiled coil</keyword>
<dbReference type="CDD" id="cd04301">
    <property type="entry name" value="NAT_SF"/>
    <property type="match status" value="1"/>
</dbReference>
<dbReference type="AlphaFoldDB" id="A0A1D1VQP7"/>
<evidence type="ECO:0000256" key="7">
    <source>
        <dbReference type="ARBA" id="ARBA00023242"/>
    </source>
</evidence>
<comment type="subcellular location">
    <subcellularLocation>
        <location evidence="1 10">Nucleus</location>
        <location evidence="1 10">Nucleolus</location>
    </subcellularLocation>
</comment>
<evidence type="ECO:0000256" key="2">
    <source>
        <dbReference type="ARBA" id="ARBA00022552"/>
    </source>
</evidence>
<evidence type="ECO:0000256" key="11">
    <source>
        <dbReference type="SAM" id="Coils"/>
    </source>
</evidence>
<feature type="domain" description="TmcA/NAT10 N-terminal" evidence="14">
    <location>
        <begin position="10"/>
        <end position="210"/>
    </location>
</feature>
<comment type="caution">
    <text evidence="17">The sequence shown here is derived from an EMBL/GenBank/DDBJ whole genome shotgun (WGS) entry which is preliminary data.</text>
</comment>
<feature type="coiled-coil region" evidence="11">
    <location>
        <begin position="934"/>
        <end position="965"/>
    </location>
</feature>
<dbReference type="InterPro" id="IPR027417">
    <property type="entry name" value="P-loop_NTPase"/>
</dbReference>
<evidence type="ECO:0000256" key="1">
    <source>
        <dbReference type="ARBA" id="ARBA00004604"/>
    </source>
</evidence>
<dbReference type="InterPro" id="IPR027992">
    <property type="entry name" value="tRNA_bind_dom"/>
</dbReference>
<keyword evidence="7 10" id="KW-0539">Nucleus</keyword>
<evidence type="ECO:0000259" key="16">
    <source>
        <dbReference type="Pfam" id="PF13725"/>
    </source>
</evidence>
<dbReference type="Gene3D" id="3.40.50.11040">
    <property type="match status" value="1"/>
</dbReference>
<dbReference type="InterPro" id="IPR033688">
    <property type="entry name" value="NAT10"/>
</dbReference>
<dbReference type="InterPro" id="IPR032672">
    <property type="entry name" value="TmcA/NAT10/Kre33"/>
</dbReference>
<dbReference type="InterPro" id="IPR007807">
    <property type="entry name" value="TcmA/NAT10_helicase"/>
</dbReference>
<organism evidence="17 18">
    <name type="scientific">Ramazzottius varieornatus</name>
    <name type="common">Water bear</name>
    <name type="synonym">Tardigrade</name>
    <dbReference type="NCBI Taxonomy" id="947166"/>
    <lineage>
        <taxon>Eukaryota</taxon>
        <taxon>Metazoa</taxon>
        <taxon>Ecdysozoa</taxon>
        <taxon>Tardigrada</taxon>
        <taxon>Eutardigrada</taxon>
        <taxon>Parachela</taxon>
        <taxon>Hypsibioidea</taxon>
        <taxon>Ramazzottiidae</taxon>
        <taxon>Ramazzottius</taxon>
    </lineage>
</organism>
<dbReference type="SUPFAM" id="SSF55729">
    <property type="entry name" value="Acyl-CoA N-acyltransferases (Nat)"/>
    <property type="match status" value="1"/>
</dbReference>
<feature type="domain" description="TcmA/NAT10 helicase" evidence="13">
    <location>
        <begin position="289"/>
        <end position="481"/>
    </location>
</feature>
<evidence type="ECO:0000256" key="5">
    <source>
        <dbReference type="ARBA" id="ARBA00022741"/>
    </source>
</evidence>
<keyword evidence="8 10" id="KW-0012">Acyltransferase</keyword>
<dbReference type="GO" id="GO:0030686">
    <property type="term" value="C:90S preribosome"/>
    <property type="evidence" value="ECO:0007669"/>
    <property type="project" value="TreeGrafter"/>
</dbReference>
<feature type="compositionally biased region" description="Basic and acidic residues" evidence="12">
    <location>
        <begin position="987"/>
        <end position="997"/>
    </location>
</feature>
<evidence type="ECO:0000313" key="17">
    <source>
        <dbReference type="EMBL" id="GAV02513.1"/>
    </source>
</evidence>
<feature type="compositionally biased region" description="Basic residues" evidence="12">
    <location>
        <begin position="998"/>
        <end position="1017"/>
    </location>
</feature>
<feature type="binding site" evidence="10">
    <location>
        <position position="723"/>
    </location>
    <ligand>
        <name>acetyl-CoA</name>
        <dbReference type="ChEBI" id="CHEBI:57288"/>
    </ligand>
</feature>
<comment type="caution">
    <text evidence="10">Lacks conserved residue(s) required for the propagation of feature annotation.</text>
</comment>
<proteinExistence type="inferred from homology"/>
<dbReference type="Pfam" id="PF08351">
    <property type="entry name" value="TmcA_N"/>
    <property type="match status" value="1"/>
</dbReference>
<comment type="catalytic activity">
    <reaction evidence="10">
        <text>a cytidine in tRNA + acetyl-CoA + ATP + H2O = an N(4)-acetylcytidine in tRNA + ADP + phosphate + CoA + H(+)</text>
        <dbReference type="Rhea" id="RHEA:53876"/>
        <dbReference type="Rhea" id="RHEA-COMP:13670"/>
        <dbReference type="Rhea" id="RHEA-COMP:13671"/>
        <dbReference type="ChEBI" id="CHEBI:15377"/>
        <dbReference type="ChEBI" id="CHEBI:15378"/>
        <dbReference type="ChEBI" id="CHEBI:30616"/>
        <dbReference type="ChEBI" id="CHEBI:43474"/>
        <dbReference type="ChEBI" id="CHEBI:57287"/>
        <dbReference type="ChEBI" id="CHEBI:57288"/>
        <dbReference type="ChEBI" id="CHEBI:74900"/>
        <dbReference type="ChEBI" id="CHEBI:82748"/>
        <dbReference type="ChEBI" id="CHEBI:456216"/>
    </reaction>
</comment>
<feature type="binding site" evidence="10">
    <location>
        <position position="463"/>
    </location>
    <ligand>
        <name>ATP</name>
        <dbReference type="ChEBI" id="CHEBI:30616"/>
    </ligand>
</feature>
<comment type="similarity">
    <text evidence="10">Belongs to the RNA cytidine acetyltransferase family. NAT10 subfamily.</text>
</comment>
<feature type="domain" description="N-acetyltransferase" evidence="15">
    <location>
        <begin position="524"/>
        <end position="750"/>
    </location>
</feature>
<dbReference type="GO" id="GO:0000049">
    <property type="term" value="F:tRNA binding"/>
    <property type="evidence" value="ECO:0007669"/>
    <property type="project" value="TreeGrafter"/>
</dbReference>
<dbReference type="GO" id="GO:0051391">
    <property type="term" value="P:tRNA acetylation"/>
    <property type="evidence" value="ECO:0007669"/>
    <property type="project" value="UniProtKB-UniRule"/>
</dbReference>
<sequence length="1017" mass="114858">MQNLQKIDNRIKLLIESGVANHHRSLFIIVGDKAKEQIPNLHYILSQASVRAQPTVLWCYKKDKDGGLGFSTTNRGNRKKKQLDRKIRAGGNVSINDNNPIERFVATTKIRYCFYADTHKILGNTFGMCVLQDFEAITPNILARTMETVEGGGLIILLLKSVSSLRQLYTISMDVHARYRTEAHEELVPRFNERFILSLGSCQAAIVMDQRYNILPISSKIANLHSLASVPKAKEREEDNELKAIKQSMQDTQPVGSLINCCRTVDQAHALLQFVDAITERTLRSTVTLTAARGRGKSAALGLAIASAVAHGYANIFVTSPSPENLKTLFEFIEKGFSALGYAHHTDYEKVESTNPTLNKAVVRLNIFRNHRQTIQYISPNEAHKLGQAELVVIDEAAAIPLPLVRELIGPYLVFMASTINGYEGTGRALSLKLIDQLKKQSTSGNNANARKLRELQLNESIRYKPGDPVEAWLNELLCLNVSVEKNYASYQGGVPLPKDCELYYINRDTLFCYHKASEEFLQRVMAIMVASHYKNSPNDLQMLSDAPGHHIFCLLGPVDNTKLELPEVYCVVQVCLEGAISKKSAERNFSHGMRPSGDMIPWTVAQQFQDNNFVSLSGARIVRIAVHPNYQNKGYGSRALTLIEEYYKGMIPLTDEETAESAPSELSKIKDEQDLDLLKEKVKPRSDLPPLLFKLTERRAEKVDWLGASFGLTIELLRFWKRAGYVPVYLRQTENELTGEHSAILLRGLEREGEGQKEWIREFFIDFRRRFINLLGYQFKTFKPVLALDVLNNKAVPPESFYKPFTAEQAEEHLTKYDLRRLDAYSRNLIDHHVITDLLPILARTFFLGQLGGLTLSAIQTSMLIGLGLQKKTMEEVSTDLNMQVSHLLGFHGKTIKKFSSYFQGLVKQRIGASLNEGRKQIWSQAANMEPLAMSLDDELQEAAEEYEKTSKEKKELLKDLALDQYKIAAEDADLDTALNKNAKRKVTEPIEGYDKNRKKAKKNFGKGLQKKKQRK</sequence>
<dbReference type="Gene3D" id="3.40.630.30">
    <property type="match status" value="1"/>
</dbReference>
<comment type="catalytic activity">
    <reaction evidence="10">
        <text>a cytidine in 18S rRNA + acetyl-CoA + ATP + H2O = an N(4)-acetylcytidine in 18S rRNA + ADP + phosphate + CoA + H(+)</text>
        <dbReference type="Rhea" id="RHEA:51424"/>
        <dbReference type="Rhea" id="RHEA-COMP:13575"/>
        <dbReference type="Rhea" id="RHEA-COMP:13576"/>
        <dbReference type="ChEBI" id="CHEBI:15377"/>
        <dbReference type="ChEBI" id="CHEBI:15378"/>
        <dbReference type="ChEBI" id="CHEBI:30616"/>
        <dbReference type="ChEBI" id="CHEBI:43474"/>
        <dbReference type="ChEBI" id="CHEBI:57287"/>
        <dbReference type="ChEBI" id="CHEBI:57288"/>
        <dbReference type="ChEBI" id="CHEBI:74900"/>
        <dbReference type="ChEBI" id="CHEBI:82748"/>
        <dbReference type="ChEBI" id="CHEBI:456216"/>
    </reaction>
</comment>
<reference evidence="17 18" key="1">
    <citation type="journal article" date="2016" name="Nat. Commun.">
        <title>Extremotolerant tardigrade genome and improved radiotolerance of human cultured cells by tardigrade-unique protein.</title>
        <authorList>
            <person name="Hashimoto T."/>
            <person name="Horikawa D.D."/>
            <person name="Saito Y."/>
            <person name="Kuwahara H."/>
            <person name="Kozuka-Hata H."/>
            <person name="Shin-I T."/>
            <person name="Minakuchi Y."/>
            <person name="Ohishi K."/>
            <person name="Motoyama A."/>
            <person name="Aizu T."/>
            <person name="Enomoto A."/>
            <person name="Kondo K."/>
            <person name="Tanaka S."/>
            <person name="Hara Y."/>
            <person name="Koshikawa S."/>
            <person name="Sagara H."/>
            <person name="Miura T."/>
            <person name="Yokobori S."/>
            <person name="Miyagawa K."/>
            <person name="Suzuki Y."/>
            <person name="Kubo T."/>
            <person name="Oyama M."/>
            <person name="Kohara Y."/>
            <person name="Fujiyama A."/>
            <person name="Arakawa K."/>
            <person name="Katayama T."/>
            <person name="Toyoda A."/>
            <person name="Kunieda T."/>
        </authorList>
    </citation>
    <scope>NUCLEOTIDE SEQUENCE [LARGE SCALE GENOMIC DNA]</scope>
    <source>
        <strain evidence="17 18">YOKOZUNA-1</strain>
    </source>
</reference>
<dbReference type="GO" id="GO:1904812">
    <property type="term" value="P:rRNA acetylation involved in maturation of SSU-rRNA"/>
    <property type="evidence" value="ECO:0007669"/>
    <property type="project" value="InterPro"/>
</dbReference>
<feature type="binding site" evidence="10">
    <location>
        <begin position="294"/>
        <end position="303"/>
    </location>
    <ligand>
        <name>ATP</name>
        <dbReference type="ChEBI" id="CHEBI:30616"/>
    </ligand>
</feature>
<keyword evidence="3 10" id="KW-0808">Transferase</keyword>
<dbReference type="Pfam" id="PF13725">
    <property type="entry name" value="tRNA_bind_2"/>
    <property type="match status" value="1"/>
</dbReference>
<keyword evidence="5 10" id="KW-0547">Nucleotide-binding</keyword>
<dbReference type="GO" id="GO:0005524">
    <property type="term" value="F:ATP binding"/>
    <property type="evidence" value="ECO:0007669"/>
    <property type="project" value="UniProtKB-UniRule"/>
</dbReference>
<evidence type="ECO:0000259" key="13">
    <source>
        <dbReference type="Pfam" id="PF05127"/>
    </source>
</evidence>
<dbReference type="Proteomes" id="UP000186922">
    <property type="component" value="Unassembled WGS sequence"/>
</dbReference>
<feature type="binding site" evidence="10">
    <location>
        <begin position="625"/>
        <end position="627"/>
    </location>
    <ligand>
        <name>acetyl-CoA</name>
        <dbReference type="ChEBI" id="CHEBI:57288"/>
    </ligand>
</feature>
<keyword evidence="4 10" id="KW-0819">tRNA processing</keyword>
<evidence type="ECO:0000256" key="6">
    <source>
        <dbReference type="ARBA" id="ARBA00022840"/>
    </source>
</evidence>
<keyword evidence="6 10" id="KW-0067">ATP-binding</keyword>
<evidence type="ECO:0000256" key="4">
    <source>
        <dbReference type="ARBA" id="ARBA00022694"/>
    </source>
</evidence>
<feature type="region of interest" description="Disordered" evidence="12">
    <location>
        <begin position="980"/>
        <end position="1017"/>
    </location>
</feature>
<dbReference type="PANTHER" id="PTHR10925">
    <property type="entry name" value="N-ACETYLTRANSFERASE 10"/>
    <property type="match status" value="1"/>
</dbReference>
<feature type="domain" description="Possible tRNA binding" evidence="16">
    <location>
        <begin position="760"/>
        <end position="979"/>
    </location>
</feature>
<keyword evidence="18" id="KW-1185">Reference proteome</keyword>
<evidence type="ECO:0000256" key="8">
    <source>
        <dbReference type="ARBA" id="ARBA00023315"/>
    </source>
</evidence>
<dbReference type="InterPro" id="IPR013562">
    <property type="entry name" value="TmcA/NAT10_N"/>
</dbReference>
<evidence type="ECO:0000256" key="12">
    <source>
        <dbReference type="SAM" id="MobiDB-lite"/>
    </source>
</evidence>